<accession>A0A8F1MAF4</accession>
<organism evidence="2 3">
    <name type="scientific">Candidatus Minimicrobia vallesae</name>
    <dbReference type="NCBI Taxonomy" id="2841264"/>
    <lineage>
        <taxon>Bacteria</taxon>
        <taxon>Candidatus Saccharimonadota</taxon>
        <taxon>Candidatus Saccharimonadota incertae sedis</taxon>
        <taxon>Candidatus Minimicrobia</taxon>
    </lineage>
</organism>
<name>A0A8F1MAF4_9BACT</name>
<reference evidence="2" key="1">
    <citation type="submission" date="2021-06" db="EMBL/GenBank/DDBJ databases">
        <title>An adapted protocol for Saccharibacteria cultivation: two new species join this phylum of Candidate Phyla Radiations.</title>
        <authorList>
            <person name="Ibrahim A."/>
            <person name="Maatouk M."/>
            <person name="Raoult D."/>
            <person name="Bittar F."/>
        </authorList>
    </citation>
    <scope>NUCLEOTIDE SEQUENCE</scope>
    <source>
        <strain evidence="2">IHU2</strain>
    </source>
</reference>
<gene>
    <name evidence="2" type="ORF">KOY49_04010</name>
</gene>
<feature type="transmembrane region" description="Helical" evidence="1">
    <location>
        <begin position="21"/>
        <end position="47"/>
    </location>
</feature>
<sequence>MINLLPPQEKKQISAGRVNVILRRYCIISLIFAGLLFLTIGGFYLFLENSRTSAQANIDEGNAKLAQYQSTQKEVSEFKKDLDSAKVIINSEAHYSTIIPKIAQYIPSGMVLDSLTLDTSALDKPLSLTALGKNRDDAIRIKTSLEKSEIFSDVHLETVVYSGGNQSSDKPADYPITITISVTPKPEVLKQ</sequence>
<keyword evidence="3" id="KW-1185">Reference proteome</keyword>
<evidence type="ECO:0000313" key="3">
    <source>
        <dbReference type="Proteomes" id="UP000677117"/>
    </source>
</evidence>
<evidence type="ECO:0000313" key="2">
    <source>
        <dbReference type="EMBL" id="QWQ31306.1"/>
    </source>
</evidence>
<evidence type="ECO:0000256" key="1">
    <source>
        <dbReference type="SAM" id="Phobius"/>
    </source>
</evidence>
<dbReference type="AlphaFoldDB" id="A0A8F1MAF4"/>
<dbReference type="RefSeq" id="WP_232736103.1">
    <property type="nucleotide sequence ID" value="NZ_CP076459.1"/>
</dbReference>
<keyword evidence="1" id="KW-0472">Membrane</keyword>
<proteinExistence type="predicted"/>
<protein>
    <submittedName>
        <fullName evidence="2">Uncharacterized protein</fullName>
    </submittedName>
</protein>
<dbReference type="Proteomes" id="UP000677117">
    <property type="component" value="Chromosome"/>
</dbReference>
<keyword evidence="1" id="KW-1133">Transmembrane helix</keyword>
<dbReference type="KEGG" id="mvl:KOY49_04010"/>
<dbReference type="EMBL" id="CP076459">
    <property type="protein sequence ID" value="QWQ31306.1"/>
    <property type="molecule type" value="Genomic_DNA"/>
</dbReference>
<keyword evidence="1" id="KW-0812">Transmembrane</keyword>